<keyword evidence="5" id="KW-0805">Transcription regulation</keyword>
<evidence type="ECO:0000256" key="5">
    <source>
        <dbReference type="ARBA" id="ARBA00023015"/>
    </source>
</evidence>
<dbReference type="PANTHER" id="PTHR30204:SF0">
    <property type="entry name" value="REDOX-SENSITIVE TRANSCRIPTIONAL ACTIVATOR SOXR"/>
    <property type="match status" value="1"/>
</dbReference>
<organism evidence="9 10">
    <name type="scientific">Actinacidiphila guanduensis</name>
    <dbReference type="NCBI Taxonomy" id="310781"/>
    <lineage>
        <taxon>Bacteria</taxon>
        <taxon>Bacillati</taxon>
        <taxon>Actinomycetota</taxon>
        <taxon>Actinomycetes</taxon>
        <taxon>Kitasatosporales</taxon>
        <taxon>Streptomycetaceae</taxon>
        <taxon>Actinacidiphila</taxon>
    </lineage>
</organism>
<dbReference type="GO" id="GO:0006979">
    <property type="term" value="P:response to oxidative stress"/>
    <property type="evidence" value="ECO:0007669"/>
    <property type="project" value="InterPro"/>
</dbReference>
<dbReference type="SMART" id="SM00422">
    <property type="entry name" value="HTH_MERR"/>
    <property type="match status" value="1"/>
</dbReference>
<dbReference type="GO" id="GO:0046872">
    <property type="term" value="F:metal ion binding"/>
    <property type="evidence" value="ECO:0007669"/>
    <property type="project" value="UniProtKB-KW"/>
</dbReference>
<dbReference type="RefSeq" id="WP_093785880.1">
    <property type="nucleotide sequence ID" value="NZ_FNIE01000008.1"/>
</dbReference>
<evidence type="ECO:0000313" key="9">
    <source>
        <dbReference type="EMBL" id="SDO17984.1"/>
    </source>
</evidence>
<keyword evidence="10" id="KW-1185">Reference proteome</keyword>
<feature type="domain" description="HTH merR-type" evidence="8">
    <location>
        <begin position="22"/>
        <end position="90"/>
    </location>
</feature>
<dbReference type="PROSITE" id="PS00552">
    <property type="entry name" value="HTH_MERR_1"/>
    <property type="match status" value="1"/>
</dbReference>
<dbReference type="Pfam" id="PF09278">
    <property type="entry name" value="MerR-DNA-bind"/>
    <property type="match status" value="1"/>
</dbReference>
<dbReference type="InterPro" id="IPR015358">
    <property type="entry name" value="Tscrpt_reg_MerR_DNA-bd"/>
</dbReference>
<dbReference type="InterPro" id="IPR047057">
    <property type="entry name" value="MerR_fam"/>
</dbReference>
<evidence type="ECO:0000256" key="7">
    <source>
        <dbReference type="ARBA" id="ARBA00023163"/>
    </source>
</evidence>
<dbReference type="Pfam" id="PF00376">
    <property type="entry name" value="MerR"/>
    <property type="match status" value="1"/>
</dbReference>
<reference evidence="9 10" key="1">
    <citation type="submission" date="2016-10" db="EMBL/GenBank/DDBJ databases">
        <authorList>
            <person name="de Groot N.N."/>
        </authorList>
    </citation>
    <scope>NUCLEOTIDE SEQUENCE [LARGE SCALE GENOMIC DNA]</scope>
    <source>
        <strain evidence="9 10">CGMCC 4.2022</strain>
    </source>
</reference>
<dbReference type="GO" id="GO:0003700">
    <property type="term" value="F:DNA-binding transcription factor activity"/>
    <property type="evidence" value="ECO:0007669"/>
    <property type="project" value="InterPro"/>
</dbReference>
<dbReference type="SUPFAM" id="SSF46955">
    <property type="entry name" value="Putative DNA-binding domain"/>
    <property type="match status" value="1"/>
</dbReference>
<dbReference type="InterPro" id="IPR000551">
    <property type="entry name" value="MerR-type_HTH_dom"/>
</dbReference>
<keyword evidence="7" id="KW-0804">Transcription</keyword>
<keyword evidence="3" id="KW-0408">Iron</keyword>
<keyword evidence="4" id="KW-0411">Iron-sulfur</keyword>
<accession>A0A1H0HG19</accession>
<sequence length="175" mass="18785">MESRKRSRAGFSGSRGSTRDDRLTIGELAARSGCATSALRYYEEIGLITAERTAGGQRRYRRATLRRLAFVRAAQRIGLTLEEVRTALSALPADQVPSAAAWNRVARTWQRRIDSQIAELQQLRDQLTGCVGCGCLSLTKCALYNPADTAASAGPGARYLLGEGPPAAGEEGRGG</sequence>
<keyword evidence="1" id="KW-0001">2Fe-2S</keyword>
<dbReference type="GO" id="GO:0003677">
    <property type="term" value="F:DNA binding"/>
    <property type="evidence" value="ECO:0007669"/>
    <property type="project" value="UniProtKB-KW"/>
</dbReference>
<dbReference type="STRING" id="310781.SAMN05216259_10840"/>
<evidence type="ECO:0000259" key="8">
    <source>
        <dbReference type="PROSITE" id="PS50937"/>
    </source>
</evidence>
<dbReference type="InterPro" id="IPR010211">
    <property type="entry name" value="Redox-sen_tscrpt-act_SoxR"/>
</dbReference>
<name>A0A1H0HG19_9ACTN</name>
<dbReference type="Proteomes" id="UP000199341">
    <property type="component" value="Unassembled WGS sequence"/>
</dbReference>
<dbReference type="PANTHER" id="PTHR30204">
    <property type="entry name" value="REDOX-CYCLING DRUG-SENSING TRANSCRIPTIONAL ACTIVATOR SOXR"/>
    <property type="match status" value="1"/>
</dbReference>
<dbReference type="AlphaFoldDB" id="A0A1H0HG19"/>
<evidence type="ECO:0000256" key="3">
    <source>
        <dbReference type="ARBA" id="ARBA00023004"/>
    </source>
</evidence>
<protein>
    <submittedName>
        <fullName evidence="9">MerR family transcriptional regulator, redox-sensitive transcriptional activator SoxR</fullName>
    </submittedName>
</protein>
<gene>
    <name evidence="9" type="ORF">SAMN05216259_10840</name>
</gene>
<dbReference type="PRINTS" id="PR00040">
    <property type="entry name" value="HTHMERR"/>
</dbReference>
<evidence type="ECO:0000256" key="1">
    <source>
        <dbReference type="ARBA" id="ARBA00022714"/>
    </source>
</evidence>
<dbReference type="OrthoDB" id="9802944at2"/>
<dbReference type="PROSITE" id="PS50937">
    <property type="entry name" value="HTH_MERR_2"/>
    <property type="match status" value="1"/>
</dbReference>
<evidence type="ECO:0000256" key="4">
    <source>
        <dbReference type="ARBA" id="ARBA00023014"/>
    </source>
</evidence>
<dbReference type="NCBIfam" id="TIGR01950">
    <property type="entry name" value="SoxR"/>
    <property type="match status" value="1"/>
</dbReference>
<dbReference type="GO" id="GO:0051537">
    <property type="term" value="F:2 iron, 2 sulfur cluster binding"/>
    <property type="evidence" value="ECO:0007669"/>
    <property type="project" value="UniProtKB-KW"/>
</dbReference>
<proteinExistence type="predicted"/>
<dbReference type="InterPro" id="IPR009061">
    <property type="entry name" value="DNA-bd_dom_put_sf"/>
</dbReference>
<keyword evidence="2" id="KW-0479">Metal-binding</keyword>
<dbReference type="Gene3D" id="1.10.1660.10">
    <property type="match status" value="1"/>
</dbReference>
<dbReference type="EMBL" id="FNIE01000008">
    <property type="protein sequence ID" value="SDO17984.1"/>
    <property type="molecule type" value="Genomic_DNA"/>
</dbReference>
<evidence type="ECO:0000256" key="2">
    <source>
        <dbReference type="ARBA" id="ARBA00022723"/>
    </source>
</evidence>
<keyword evidence="6" id="KW-0238">DNA-binding</keyword>
<evidence type="ECO:0000256" key="6">
    <source>
        <dbReference type="ARBA" id="ARBA00023125"/>
    </source>
</evidence>
<evidence type="ECO:0000313" key="10">
    <source>
        <dbReference type="Proteomes" id="UP000199341"/>
    </source>
</evidence>